<dbReference type="Pfam" id="PF13699">
    <property type="entry name" value="eCIS_core"/>
    <property type="match status" value="1"/>
</dbReference>
<feature type="region of interest" description="Disordered" evidence="1">
    <location>
        <begin position="120"/>
        <end position="208"/>
    </location>
</feature>
<feature type="region of interest" description="Disordered" evidence="1">
    <location>
        <begin position="1"/>
        <end position="51"/>
    </location>
</feature>
<evidence type="ECO:0000259" key="2">
    <source>
        <dbReference type="Pfam" id="PF13699"/>
    </source>
</evidence>
<dbReference type="EMBL" id="CP147982">
    <property type="protein sequence ID" value="WXK81396.1"/>
    <property type="molecule type" value="Genomic_DNA"/>
</dbReference>
<dbReference type="InterPro" id="IPR025295">
    <property type="entry name" value="eCIS_core_dom"/>
</dbReference>
<dbReference type="Proteomes" id="UP001626628">
    <property type="component" value="Chromosome"/>
</dbReference>
<accession>A0ABZ2QYQ6</accession>
<organism evidence="3 4">
    <name type="scientific">Streptomyces sirii</name>
    <dbReference type="NCBI Taxonomy" id="3127701"/>
    <lineage>
        <taxon>Bacteria</taxon>
        <taxon>Bacillati</taxon>
        <taxon>Actinomycetota</taxon>
        <taxon>Actinomycetes</taxon>
        <taxon>Kitasatosporales</taxon>
        <taxon>Streptomycetaceae</taxon>
        <taxon>Streptomyces</taxon>
    </lineage>
</organism>
<protein>
    <submittedName>
        <fullName evidence="3">DUF4157 domain-containing protein</fullName>
    </submittedName>
</protein>
<feature type="compositionally biased region" description="Low complexity" evidence="1">
    <location>
        <begin position="182"/>
        <end position="194"/>
    </location>
</feature>
<evidence type="ECO:0000313" key="3">
    <source>
        <dbReference type="EMBL" id="WXK81396.1"/>
    </source>
</evidence>
<reference evidence="3 4" key="1">
    <citation type="submission" date="2024-03" db="EMBL/GenBank/DDBJ databases">
        <title>The complete genome of Streptomyces sirii sp.nov.</title>
        <authorList>
            <person name="Zakalyukina Y.V."/>
            <person name="Belik A.R."/>
            <person name="Biryukov M.V."/>
            <person name="Baturina O.A."/>
            <person name="Kabilov M.R."/>
        </authorList>
    </citation>
    <scope>NUCLEOTIDE SEQUENCE [LARGE SCALE GENOMIC DNA]</scope>
    <source>
        <strain evidence="3 4">BP-8</strain>
    </source>
</reference>
<keyword evidence="4" id="KW-1185">Reference proteome</keyword>
<gene>
    <name evidence="3" type="ORF">WAB15_02960</name>
</gene>
<evidence type="ECO:0000313" key="4">
    <source>
        <dbReference type="Proteomes" id="UP001626628"/>
    </source>
</evidence>
<name>A0ABZ2QYQ6_9ACTN</name>
<feature type="compositionally biased region" description="Basic and acidic residues" evidence="1">
    <location>
        <begin position="128"/>
        <end position="147"/>
    </location>
</feature>
<sequence>MGNAAFSAVVAGGEHHQHSAGCGHTAPPTVQRSPVQDVLRTPGRPLDEPVRTDMESRLGADFSDVRVHTDTSAHESAASVDAHAYTSGSHIVFQRGRYDTSCAAGRHMLAHELTHVIQQRNGPVAGTDRGDGTKVSDPSDRFEREAEANASRAVSGPPVQRQFDSERQGTRPWAGPAVQRMAPSTVSAPTAAPTFKLGQSNTRSRGIPISECNEEGQLERVMQHLEALHDGGLHDCTVELNGHTREDALAIATHRLNVLTNRPTNSFNVRHRAADVRGGVVFTDNHDVQKLAARHGLHAWGMHVRAQLFPAQPVAQGQEEPLLADLRQMFRDGGWGQLFEDENLTYYGPPAPMRGPRPHPAAPSGKALPPPPATPVIESRVAMTGPCIKGSRTPSQAAAMGGHSALNYAKAVGVPGADTTTWEWLHLVGSALGGANQLGNLVAGTYDSNTQMTMMENRIAKYCEANVTAENPAELVARAELYPGNSGYTWVAQKIRLVLTHGSTPVMQGEFGATISSVVDRMEYDYYDYLFGIQSGTEQNYSDRLFSPK</sequence>
<feature type="domain" description="eCIS core" evidence="2">
    <location>
        <begin position="45"/>
        <end position="122"/>
    </location>
</feature>
<proteinExistence type="predicted"/>
<evidence type="ECO:0000256" key="1">
    <source>
        <dbReference type="SAM" id="MobiDB-lite"/>
    </source>
</evidence>